<dbReference type="PANTHER" id="PTHR24171">
    <property type="entry name" value="ANKYRIN REPEAT DOMAIN-CONTAINING PROTEIN 39-RELATED"/>
    <property type="match status" value="1"/>
</dbReference>
<feature type="repeat" description="ANK" evidence="3">
    <location>
        <begin position="28"/>
        <end position="63"/>
    </location>
</feature>
<evidence type="ECO:0000313" key="5">
    <source>
        <dbReference type="Proteomes" id="UP000803884"/>
    </source>
</evidence>
<keyword evidence="1" id="KW-0677">Repeat</keyword>
<dbReference type="PROSITE" id="PS50297">
    <property type="entry name" value="ANK_REP_REGION"/>
    <property type="match status" value="1"/>
</dbReference>
<gene>
    <name evidence="4" type="ORF">WHR41_05787</name>
</gene>
<evidence type="ECO:0000256" key="3">
    <source>
        <dbReference type="PROSITE-ProRule" id="PRU00023"/>
    </source>
</evidence>
<evidence type="ECO:0008006" key="6">
    <source>
        <dbReference type="Google" id="ProtNLM"/>
    </source>
</evidence>
<evidence type="ECO:0000256" key="1">
    <source>
        <dbReference type="ARBA" id="ARBA00022737"/>
    </source>
</evidence>
<keyword evidence="5" id="KW-1185">Reference proteome</keyword>
<dbReference type="SUPFAM" id="SSF48403">
    <property type="entry name" value="Ankyrin repeat"/>
    <property type="match status" value="1"/>
</dbReference>
<dbReference type="InterPro" id="IPR002110">
    <property type="entry name" value="Ankyrin_rpt"/>
</dbReference>
<dbReference type="GeneID" id="96007230"/>
<comment type="caution">
    <text evidence="4">The sequence shown here is derived from an EMBL/GenBank/DDBJ whole genome shotgun (WGS) entry which is preliminary data.</text>
</comment>
<protein>
    <recommendedName>
        <fullName evidence="6">Ankyrin repeat protein</fullName>
    </recommendedName>
</protein>
<evidence type="ECO:0000313" key="4">
    <source>
        <dbReference type="EMBL" id="KAL1585250.1"/>
    </source>
</evidence>
<sequence>MRAAETTDLTLVEELLGMGASPNAIDGNGRTALMYAVRSGMDSSIACVELLCGSGADIGVIDNAGLTALDLASQTWSAAEYAKLHRVILAHDSRSMFGFPSGTCSRDRGHDEPTEVATTDLVRATHQANRSRIRTVLQRFRR</sequence>
<accession>A0AB34KPR5</accession>
<dbReference type="InterPro" id="IPR036770">
    <property type="entry name" value="Ankyrin_rpt-contain_sf"/>
</dbReference>
<dbReference type="Gene3D" id="1.25.40.20">
    <property type="entry name" value="Ankyrin repeat-containing domain"/>
    <property type="match status" value="1"/>
</dbReference>
<evidence type="ECO:0000256" key="2">
    <source>
        <dbReference type="ARBA" id="ARBA00023043"/>
    </source>
</evidence>
<dbReference type="EMBL" id="JAAQHG020000020">
    <property type="protein sequence ID" value="KAL1585250.1"/>
    <property type="molecule type" value="Genomic_DNA"/>
</dbReference>
<dbReference type="PROSITE" id="PS50088">
    <property type="entry name" value="ANK_REPEAT"/>
    <property type="match status" value="1"/>
</dbReference>
<proteinExistence type="predicted"/>
<reference evidence="4 5" key="1">
    <citation type="journal article" date="2020" name="Microbiol. Resour. Announc.">
        <title>Draft Genome Sequence of a Cladosporium Species Isolated from the Mesophotic Ascidian Didemnum maculosum.</title>
        <authorList>
            <person name="Gioti A."/>
            <person name="Siaperas R."/>
            <person name="Nikolaivits E."/>
            <person name="Le Goff G."/>
            <person name="Ouazzani J."/>
            <person name="Kotoulas G."/>
            <person name="Topakas E."/>
        </authorList>
    </citation>
    <scope>NUCLEOTIDE SEQUENCE [LARGE SCALE GENOMIC DNA]</scope>
    <source>
        <strain evidence="4 5">TM138-S3</strain>
    </source>
</reference>
<dbReference type="AlphaFoldDB" id="A0AB34KPR5"/>
<dbReference type="Proteomes" id="UP000803884">
    <property type="component" value="Unassembled WGS sequence"/>
</dbReference>
<dbReference type="Pfam" id="PF12796">
    <property type="entry name" value="Ank_2"/>
    <property type="match status" value="1"/>
</dbReference>
<organism evidence="4 5">
    <name type="scientific">Cladosporium halotolerans</name>
    <dbReference type="NCBI Taxonomy" id="1052096"/>
    <lineage>
        <taxon>Eukaryota</taxon>
        <taxon>Fungi</taxon>
        <taxon>Dikarya</taxon>
        <taxon>Ascomycota</taxon>
        <taxon>Pezizomycotina</taxon>
        <taxon>Dothideomycetes</taxon>
        <taxon>Dothideomycetidae</taxon>
        <taxon>Cladosporiales</taxon>
        <taxon>Cladosporiaceae</taxon>
        <taxon>Cladosporium</taxon>
    </lineage>
</organism>
<name>A0AB34KPR5_9PEZI</name>
<keyword evidence="2 3" id="KW-0040">ANK repeat</keyword>
<dbReference type="RefSeq" id="XP_069228356.1">
    <property type="nucleotide sequence ID" value="XM_069374392.1"/>
</dbReference>